<name>A0AAV3YYP2_9GAST</name>
<proteinExistence type="predicted"/>
<keyword evidence="2" id="KW-1185">Reference proteome</keyword>
<sequence length="108" mass="12467">MSLRNRYKKLTPVNHANDIPAGLPTKQGESRFRYGLVLAMKPMLTYRTATNWNYPYSKQYSFVPAPVVGLPYDKAKPRRGRWGETLGTIISDNSSFIEEHWDEKVCPF</sequence>
<dbReference type="AlphaFoldDB" id="A0AAV3YYP2"/>
<evidence type="ECO:0000313" key="1">
    <source>
        <dbReference type="EMBL" id="GFN86858.1"/>
    </source>
</evidence>
<comment type="caution">
    <text evidence="1">The sequence shown here is derived from an EMBL/GenBank/DDBJ whole genome shotgun (WGS) entry which is preliminary data.</text>
</comment>
<evidence type="ECO:0000313" key="2">
    <source>
        <dbReference type="Proteomes" id="UP000735302"/>
    </source>
</evidence>
<accession>A0AAV3YYP2</accession>
<dbReference type="Proteomes" id="UP000735302">
    <property type="component" value="Unassembled WGS sequence"/>
</dbReference>
<organism evidence="1 2">
    <name type="scientific">Plakobranchus ocellatus</name>
    <dbReference type="NCBI Taxonomy" id="259542"/>
    <lineage>
        <taxon>Eukaryota</taxon>
        <taxon>Metazoa</taxon>
        <taxon>Spiralia</taxon>
        <taxon>Lophotrochozoa</taxon>
        <taxon>Mollusca</taxon>
        <taxon>Gastropoda</taxon>
        <taxon>Heterobranchia</taxon>
        <taxon>Euthyneura</taxon>
        <taxon>Panpulmonata</taxon>
        <taxon>Sacoglossa</taxon>
        <taxon>Placobranchoidea</taxon>
        <taxon>Plakobranchidae</taxon>
        <taxon>Plakobranchus</taxon>
    </lineage>
</organism>
<protein>
    <submittedName>
        <fullName evidence="1">Uncharacterized protein</fullName>
    </submittedName>
</protein>
<gene>
    <name evidence="1" type="ORF">PoB_001336400</name>
</gene>
<dbReference type="EMBL" id="BLXT01001608">
    <property type="protein sequence ID" value="GFN86858.1"/>
    <property type="molecule type" value="Genomic_DNA"/>
</dbReference>
<reference evidence="1 2" key="1">
    <citation type="journal article" date="2021" name="Elife">
        <title>Chloroplast acquisition without the gene transfer in kleptoplastic sea slugs, Plakobranchus ocellatus.</title>
        <authorList>
            <person name="Maeda T."/>
            <person name="Takahashi S."/>
            <person name="Yoshida T."/>
            <person name="Shimamura S."/>
            <person name="Takaki Y."/>
            <person name="Nagai Y."/>
            <person name="Toyoda A."/>
            <person name="Suzuki Y."/>
            <person name="Arimoto A."/>
            <person name="Ishii H."/>
            <person name="Satoh N."/>
            <person name="Nishiyama T."/>
            <person name="Hasebe M."/>
            <person name="Maruyama T."/>
            <person name="Minagawa J."/>
            <person name="Obokata J."/>
            <person name="Shigenobu S."/>
        </authorList>
    </citation>
    <scope>NUCLEOTIDE SEQUENCE [LARGE SCALE GENOMIC DNA]</scope>
</reference>